<dbReference type="PANTHER" id="PTHR30035">
    <property type="entry name" value="LIPOPROTEIN VACJ-RELATED"/>
    <property type="match status" value="1"/>
</dbReference>
<dbReference type="EMBL" id="QYUN01000002">
    <property type="protein sequence ID" value="RJG07262.1"/>
    <property type="molecule type" value="Genomic_DNA"/>
</dbReference>
<sequence>MSRVIRGSVALALTIAISGCATTNPKDPLEPYNRAVFTFNDKLDEVALKPTAQLYSTLPTFVQIGVGNFFGNLGDVWTAANNLMQGKVTDGVSDVMRVTVNTFFGFGGLLDWGTEAGLIKHREDFGQTLGRWGVQSGPYVVLPLLGASTLRDTIAYPIDIYGDPWEAVTSVSVRNTGYLVRLIDRRAALLDASSLLEDAALDRYEFVRDAYMQRRESLVRDGESPRTSYELDDPAKTEASAANQNHGEAQADVKQSNPAISQRGEPAGKSVVEKEQGAALVSHAAVVATESAK</sequence>
<organism evidence="5 6">
    <name type="scientific">Noviherbaspirillum cavernae</name>
    <dbReference type="NCBI Taxonomy" id="2320862"/>
    <lineage>
        <taxon>Bacteria</taxon>
        <taxon>Pseudomonadati</taxon>
        <taxon>Pseudomonadota</taxon>
        <taxon>Betaproteobacteria</taxon>
        <taxon>Burkholderiales</taxon>
        <taxon>Oxalobacteraceae</taxon>
        <taxon>Noviherbaspirillum</taxon>
    </lineage>
</organism>
<dbReference type="GO" id="GO:0120010">
    <property type="term" value="P:intermembrane phospholipid transfer"/>
    <property type="evidence" value="ECO:0007669"/>
    <property type="project" value="TreeGrafter"/>
</dbReference>
<evidence type="ECO:0000313" key="5">
    <source>
        <dbReference type="EMBL" id="RJG07262.1"/>
    </source>
</evidence>
<feature type="signal peptide" evidence="4">
    <location>
        <begin position="1"/>
        <end position="23"/>
    </location>
</feature>
<reference evidence="5 6" key="1">
    <citation type="submission" date="2018-09" db="EMBL/GenBank/DDBJ databases">
        <authorList>
            <person name="Zhu H."/>
        </authorList>
    </citation>
    <scope>NUCLEOTIDE SEQUENCE [LARGE SCALE GENOMIC DNA]</scope>
    <source>
        <strain evidence="5 6">K2R10-39</strain>
    </source>
</reference>
<accession>A0A418X464</accession>
<dbReference type="RefSeq" id="WP_119740561.1">
    <property type="nucleotide sequence ID" value="NZ_QYUN01000002.1"/>
</dbReference>
<dbReference type="PRINTS" id="PR01805">
    <property type="entry name" value="VACJLIPOPROT"/>
</dbReference>
<keyword evidence="5" id="KW-0449">Lipoprotein</keyword>
<keyword evidence="6" id="KW-1185">Reference proteome</keyword>
<feature type="compositionally biased region" description="Polar residues" evidence="3">
    <location>
        <begin position="240"/>
        <end position="260"/>
    </location>
</feature>
<name>A0A418X464_9BURK</name>
<feature type="chain" id="PRO_5018982070" evidence="4">
    <location>
        <begin position="24"/>
        <end position="293"/>
    </location>
</feature>
<dbReference type="GO" id="GO:0016020">
    <property type="term" value="C:membrane"/>
    <property type="evidence" value="ECO:0007669"/>
    <property type="project" value="InterPro"/>
</dbReference>
<evidence type="ECO:0000256" key="2">
    <source>
        <dbReference type="ARBA" id="ARBA00022729"/>
    </source>
</evidence>
<keyword evidence="2 4" id="KW-0732">Signal</keyword>
<evidence type="ECO:0000313" key="6">
    <source>
        <dbReference type="Proteomes" id="UP000285190"/>
    </source>
</evidence>
<dbReference type="PANTHER" id="PTHR30035:SF3">
    <property type="entry name" value="INTERMEMBRANE PHOSPHOLIPID TRANSPORT SYSTEM LIPOPROTEIN MLAA"/>
    <property type="match status" value="1"/>
</dbReference>
<dbReference type="Proteomes" id="UP000285190">
    <property type="component" value="Unassembled WGS sequence"/>
</dbReference>
<comment type="similarity">
    <text evidence="1">Belongs to the MlaA family.</text>
</comment>
<protein>
    <submittedName>
        <fullName evidence="5">VacJ family lipoprotein</fullName>
    </submittedName>
</protein>
<dbReference type="AlphaFoldDB" id="A0A418X464"/>
<feature type="region of interest" description="Disordered" evidence="3">
    <location>
        <begin position="217"/>
        <end position="275"/>
    </location>
</feature>
<comment type="caution">
    <text evidence="5">The sequence shown here is derived from an EMBL/GenBank/DDBJ whole genome shotgun (WGS) entry which is preliminary data.</text>
</comment>
<evidence type="ECO:0000256" key="1">
    <source>
        <dbReference type="ARBA" id="ARBA00010634"/>
    </source>
</evidence>
<dbReference type="OrthoDB" id="9785326at2"/>
<dbReference type="PROSITE" id="PS51257">
    <property type="entry name" value="PROKAR_LIPOPROTEIN"/>
    <property type="match status" value="1"/>
</dbReference>
<dbReference type="Pfam" id="PF04333">
    <property type="entry name" value="MlaA"/>
    <property type="match status" value="1"/>
</dbReference>
<gene>
    <name evidence="5" type="ORF">D3870_15785</name>
</gene>
<evidence type="ECO:0000256" key="4">
    <source>
        <dbReference type="SAM" id="SignalP"/>
    </source>
</evidence>
<dbReference type="InterPro" id="IPR007428">
    <property type="entry name" value="MlaA"/>
</dbReference>
<evidence type="ECO:0000256" key="3">
    <source>
        <dbReference type="SAM" id="MobiDB-lite"/>
    </source>
</evidence>
<proteinExistence type="inferred from homology"/>